<evidence type="ECO:0000313" key="3">
    <source>
        <dbReference type="Proteomes" id="UP000184287"/>
    </source>
</evidence>
<evidence type="ECO:0000313" key="2">
    <source>
        <dbReference type="EMBL" id="SHG12261.1"/>
    </source>
</evidence>
<dbReference type="EMBL" id="FQUQ01000004">
    <property type="protein sequence ID" value="SHG12261.1"/>
    <property type="molecule type" value="Genomic_DNA"/>
</dbReference>
<dbReference type="Proteomes" id="UP000184287">
    <property type="component" value="Unassembled WGS sequence"/>
</dbReference>
<name>A0A1M5H8B8_9SPHI</name>
<keyword evidence="3" id="KW-1185">Reference proteome</keyword>
<dbReference type="AlphaFoldDB" id="A0A1M5H8B8"/>
<reference evidence="3" key="1">
    <citation type="submission" date="2016-11" db="EMBL/GenBank/DDBJ databases">
        <authorList>
            <person name="Varghese N."/>
            <person name="Submissions S."/>
        </authorList>
    </citation>
    <scope>NUCLEOTIDE SEQUENCE [LARGE SCALE GENOMIC DNA]</scope>
    <source>
        <strain evidence="3">DSM 16990</strain>
    </source>
</reference>
<protein>
    <recommendedName>
        <fullName evidence="4">DUF4468 domain-containing protein</fullName>
    </recommendedName>
</protein>
<evidence type="ECO:0000256" key="1">
    <source>
        <dbReference type="SAM" id="SignalP"/>
    </source>
</evidence>
<dbReference type="OrthoDB" id="793640at2"/>
<feature type="chain" id="PRO_5012206224" description="DUF4468 domain-containing protein" evidence="1">
    <location>
        <begin position="23"/>
        <end position="187"/>
    </location>
</feature>
<feature type="signal peptide" evidence="1">
    <location>
        <begin position="1"/>
        <end position="22"/>
    </location>
</feature>
<organism evidence="2 3">
    <name type="scientific">Pedobacter caeni</name>
    <dbReference type="NCBI Taxonomy" id="288992"/>
    <lineage>
        <taxon>Bacteria</taxon>
        <taxon>Pseudomonadati</taxon>
        <taxon>Bacteroidota</taxon>
        <taxon>Sphingobacteriia</taxon>
        <taxon>Sphingobacteriales</taxon>
        <taxon>Sphingobacteriaceae</taxon>
        <taxon>Pedobacter</taxon>
    </lineage>
</organism>
<accession>A0A1M5H8B8</accession>
<sequence>MALKKMLLVFSIVSCSIATVYAQKDYVVTTQKDTLWGKINDYNLNKVKYRQTDSSDKVKYSPLEVDAFHLEKKQEDYQAVQPSKWDKKVFLLRIEFGKISLFEYVNSFSGYKGASHTIVTWYASKGNGIPIEVKSNNLIGSRKDRKDAFYSLIEDNKTIAERYLAADKFSFDQVREVIKQYNTEAGK</sequence>
<gene>
    <name evidence="2" type="ORF">SAMN04488522_104549</name>
</gene>
<dbReference type="RefSeq" id="WP_073233211.1">
    <property type="nucleotide sequence ID" value="NZ_FQUQ01000004.1"/>
</dbReference>
<dbReference type="STRING" id="288992.SAMN04488522_104549"/>
<evidence type="ECO:0008006" key="4">
    <source>
        <dbReference type="Google" id="ProtNLM"/>
    </source>
</evidence>
<proteinExistence type="predicted"/>
<keyword evidence="1" id="KW-0732">Signal</keyword>